<accession>A0AB36TF19</accession>
<comment type="caution">
    <text evidence="1">The sequence shown here is derived from an EMBL/GenBank/DDBJ whole genome shotgun (WGS) entry which is preliminary data.</text>
</comment>
<sequence>MRAENVIGFTLKEARNMLNDAGEKIASVKLTSPPKAELTDIDDYCRVIKAIDKGEEGIELIVCKPL</sequence>
<dbReference type="GeneID" id="35805902"/>
<dbReference type="EMBL" id="PDBW01000001">
    <property type="protein sequence ID" value="PFH02492.1"/>
    <property type="molecule type" value="Genomic_DNA"/>
</dbReference>
<dbReference type="RefSeq" id="WP_003515559.1">
    <property type="nucleotide sequence ID" value="NZ_CP013828.1"/>
</dbReference>
<proteinExistence type="predicted"/>
<evidence type="ECO:0000313" key="2">
    <source>
        <dbReference type="Proteomes" id="UP000223596"/>
    </source>
</evidence>
<gene>
    <name evidence="1" type="ORF">M972_111270</name>
</gene>
<reference evidence="1 2" key="1">
    <citation type="submission" date="2017-09" db="EMBL/GenBank/DDBJ databases">
        <title>Evaluation of Pacific Biosciences Sequencing Technology to Finishing C. thermocellum Genome Sequences.</title>
        <authorList>
            <person name="Brown S."/>
        </authorList>
    </citation>
    <scope>NUCLEOTIDE SEQUENCE [LARGE SCALE GENOMIC DNA]</scope>
    <source>
        <strain evidence="1 2">AD2</strain>
    </source>
</reference>
<name>A0AB36TF19_ACETH</name>
<protein>
    <submittedName>
        <fullName evidence="1">Uncharacterized protein</fullName>
    </submittedName>
</protein>
<organism evidence="1 2">
    <name type="scientific">Acetivibrio thermocellus AD2</name>
    <dbReference type="NCBI Taxonomy" id="1138384"/>
    <lineage>
        <taxon>Bacteria</taxon>
        <taxon>Bacillati</taxon>
        <taxon>Bacillota</taxon>
        <taxon>Clostridia</taxon>
        <taxon>Eubacteriales</taxon>
        <taxon>Oscillospiraceae</taxon>
        <taxon>Acetivibrio</taxon>
    </lineage>
</organism>
<evidence type="ECO:0000313" key="1">
    <source>
        <dbReference type="EMBL" id="PFH02492.1"/>
    </source>
</evidence>
<dbReference type="AlphaFoldDB" id="A0AB36TF19"/>
<dbReference type="Proteomes" id="UP000223596">
    <property type="component" value="Unassembled WGS sequence"/>
</dbReference>